<keyword evidence="3" id="KW-1133">Transmembrane helix</keyword>
<dbReference type="OrthoDB" id="5840532at2759"/>
<evidence type="ECO:0000256" key="3">
    <source>
        <dbReference type="SAM" id="Phobius"/>
    </source>
</evidence>
<evidence type="ECO:0000313" key="5">
    <source>
        <dbReference type="Proteomes" id="UP000501346"/>
    </source>
</evidence>
<dbReference type="InterPro" id="IPR002347">
    <property type="entry name" value="SDR_fam"/>
</dbReference>
<evidence type="ECO:0000313" key="4">
    <source>
        <dbReference type="EMBL" id="QID81356.1"/>
    </source>
</evidence>
<gene>
    <name evidence="4" type="primary">TDA5_1</name>
    <name evidence="4" type="ORF">GRS66_003731</name>
</gene>
<keyword evidence="3" id="KW-0472">Membrane</keyword>
<comment type="similarity">
    <text evidence="2">Belongs to the short-chain dehydrogenases/reductases (SDR) family.</text>
</comment>
<dbReference type="EMBL" id="CP048993">
    <property type="protein sequence ID" value="QID81356.1"/>
    <property type="molecule type" value="Genomic_DNA"/>
</dbReference>
<dbReference type="InterPro" id="IPR036291">
    <property type="entry name" value="NAD(P)-bd_dom_sf"/>
</dbReference>
<dbReference type="PROSITE" id="PS00061">
    <property type="entry name" value="ADH_SHORT"/>
    <property type="match status" value="1"/>
</dbReference>
<dbReference type="InterPro" id="IPR020904">
    <property type="entry name" value="Sc_DH/Rdtase_CS"/>
</dbReference>
<keyword evidence="1" id="KW-0521">NADP</keyword>
<dbReference type="AlphaFoldDB" id="A0A6C1DWB5"/>
<feature type="transmembrane region" description="Helical" evidence="3">
    <location>
        <begin position="32"/>
        <end position="54"/>
    </location>
</feature>
<dbReference type="PANTHER" id="PTHR24322">
    <property type="entry name" value="PKSB"/>
    <property type="match status" value="1"/>
</dbReference>
<proteinExistence type="inferred from homology"/>
<dbReference type="Gene3D" id="3.40.50.720">
    <property type="entry name" value="NAD(P)-binding Rossmann-like Domain"/>
    <property type="match status" value="1"/>
</dbReference>
<dbReference type="GO" id="GO:0016616">
    <property type="term" value="F:oxidoreductase activity, acting on the CH-OH group of donors, NAD or NADP as acceptor"/>
    <property type="evidence" value="ECO:0007669"/>
    <property type="project" value="TreeGrafter"/>
</dbReference>
<reference evidence="4 5" key="1">
    <citation type="journal article" date="2019" name="BMC Genomics">
        <title>Chromosome level assembly and comparative genome analysis confirm lager-brewing yeasts originated from a single hybridization.</title>
        <authorList>
            <person name="Salazar A.N."/>
            <person name="Gorter de Vries A.R."/>
            <person name="van den Broek M."/>
            <person name="Brouwers N."/>
            <person name="de la Torre Cortes P."/>
            <person name="Kuijpers N.G.A."/>
            <person name="Daran J.G."/>
            <person name="Abeel T."/>
        </authorList>
    </citation>
    <scope>NUCLEOTIDE SEQUENCE [LARGE SCALE GENOMIC DNA]</scope>
    <source>
        <strain evidence="4 5">CBS 1483</strain>
    </source>
</reference>
<dbReference type="SUPFAM" id="SSF51735">
    <property type="entry name" value="NAD(P)-binding Rossmann-fold domains"/>
    <property type="match status" value="1"/>
</dbReference>
<dbReference type="PANTHER" id="PTHR24322:SF743">
    <property type="entry name" value="AER111WP"/>
    <property type="match status" value="1"/>
</dbReference>
<keyword evidence="3" id="KW-0812">Transmembrane</keyword>
<name>A0A6C1DWB5_SACPS</name>
<dbReference type="Pfam" id="PF00106">
    <property type="entry name" value="adh_short"/>
    <property type="match status" value="1"/>
</dbReference>
<keyword evidence="5" id="KW-1185">Reference proteome</keyword>
<evidence type="ECO:0000256" key="1">
    <source>
        <dbReference type="ARBA" id="ARBA00022857"/>
    </source>
</evidence>
<dbReference type="Proteomes" id="UP000501346">
    <property type="component" value="Chromosome ScXII"/>
</dbReference>
<dbReference type="PRINTS" id="PR00080">
    <property type="entry name" value="SDRFAMILY"/>
</dbReference>
<accession>A0A6C1DWB5</accession>
<dbReference type="PRINTS" id="PR00081">
    <property type="entry name" value="GDHRDH"/>
</dbReference>
<dbReference type="SMR" id="A0A6C1DWB5"/>
<protein>
    <submittedName>
        <fullName evidence="4">Putative oxidoreductase tda5</fullName>
    </submittedName>
</protein>
<evidence type="ECO:0000256" key="2">
    <source>
        <dbReference type="RuleBase" id="RU000363"/>
    </source>
</evidence>
<sequence length="326" mass="36677">MNIDCLCRWVVLPLLRYPLLVALVLRWSLSDSISICLTIYTLLINAFLIANSYIKRSGQVAWKSLREFKNGIVLITGGSKGLGRAIVSQLLQDYSNLTILNVDICPSSVRNTRVKDLICDLSDDEEVAALLNLLKRKYKNEIRLIVNNAGVRANFTGFNGMERDNLDKIFKINTFAPLQFIQELAPSRHSTRQCYIVNIASILGILTPAKVAAYAASKAALIAFHQSYSFELQNEGVRNIRTLLVTPGQLNTEMFAGFKPPRQFFAPVIDITTLAAKIVRYCELGQRGQLNEPFYCSFAHLLMCVPYSLQRIVRSFSRIDCCLPDE</sequence>
<organism evidence="4 5">
    <name type="scientific">Saccharomyces pastorianus</name>
    <name type="common">Lager yeast</name>
    <name type="synonym">Saccharomyces cerevisiae x Saccharomyces eubayanus</name>
    <dbReference type="NCBI Taxonomy" id="27292"/>
    <lineage>
        <taxon>Eukaryota</taxon>
        <taxon>Fungi</taxon>
        <taxon>Dikarya</taxon>
        <taxon>Ascomycota</taxon>
        <taxon>Saccharomycotina</taxon>
        <taxon>Saccharomycetes</taxon>
        <taxon>Saccharomycetales</taxon>
        <taxon>Saccharomycetaceae</taxon>
        <taxon>Saccharomyces</taxon>
    </lineage>
</organism>
<feature type="transmembrane region" description="Helical" evidence="3">
    <location>
        <begin position="7"/>
        <end position="26"/>
    </location>
</feature>